<name>A0A380PR87_YERFR</name>
<reference evidence="4 5" key="1">
    <citation type="submission" date="2018-06" db="EMBL/GenBank/DDBJ databases">
        <authorList>
            <consortium name="Pathogen Informatics"/>
            <person name="Doyle S."/>
        </authorList>
    </citation>
    <scope>NUCLEOTIDE SEQUENCE [LARGE SCALE GENOMIC DNA]</scope>
    <source>
        <strain evidence="4 5">NCTC11470</strain>
    </source>
</reference>
<dbReference type="SUPFAM" id="SSF52218">
    <property type="entry name" value="Flavoproteins"/>
    <property type="match status" value="1"/>
</dbReference>
<feature type="signal peptide" evidence="2">
    <location>
        <begin position="1"/>
        <end position="26"/>
    </location>
</feature>
<sequence>MKWINLRKTTKFITLIFMFLMPVSEAISNDKTDIKTLVIVSHPYPERSVLTKGLQEAAESVEGVTVRNLESIYGFDTSKINGDEERRLMREHSRIVFLFPTHWFNITPMMKAWLNDTWGSVGPGLWQGKEMLVVSTAAGGASTYGDQGRIGVTLADVFLPMKASALHAGMTYLPPLVFQSASSSQLPQYQRQFIERLKM</sequence>
<dbReference type="InterPro" id="IPR046980">
    <property type="entry name" value="KefG/KefF"/>
</dbReference>
<feature type="chain" id="PRO_5016813206" evidence="2">
    <location>
        <begin position="27"/>
        <end position="199"/>
    </location>
</feature>
<dbReference type="AlphaFoldDB" id="A0A380PR87"/>
<dbReference type="EMBL" id="UHJA01000001">
    <property type="protein sequence ID" value="SUP75809.1"/>
    <property type="molecule type" value="Genomic_DNA"/>
</dbReference>
<keyword evidence="1 4" id="KW-0560">Oxidoreductase</keyword>
<keyword evidence="2" id="KW-0732">Signal</keyword>
<dbReference type="GO" id="GO:0010181">
    <property type="term" value="F:FMN binding"/>
    <property type="evidence" value="ECO:0007669"/>
    <property type="project" value="TreeGrafter"/>
</dbReference>
<evidence type="ECO:0000259" key="3">
    <source>
        <dbReference type="Pfam" id="PF02525"/>
    </source>
</evidence>
<dbReference type="GO" id="GO:0003955">
    <property type="term" value="F:NAD(P)H dehydrogenase (quinone) activity"/>
    <property type="evidence" value="ECO:0007669"/>
    <property type="project" value="TreeGrafter"/>
</dbReference>
<protein>
    <submittedName>
        <fullName evidence="4">Putative oxidoreductase</fullName>
        <ecNumber evidence="4">1.6.99.-</ecNumber>
    </submittedName>
</protein>
<dbReference type="PANTHER" id="PTHR47307">
    <property type="entry name" value="GLUTATHIONE-REGULATED POTASSIUM-EFFLUX SYSTEM ANCILLARY PROTEIN KEFG"/>
    <property type="match status" value="1"/>
</dbReference>
<dbReference type="Proteomes" id="UP000254835">
    <property type="component" value="Unassembled WGS sequence"/>
</dbReference>
<accession>A0A380PR87</accession>
<evidence type="ECO:0000313" key="5">
    <source>
        <dbReference type="Proteomes" id="UP000254835"/>
    </source>
</evidence>
<evidence type="ECO:0000256" key="1">
    <source>
        <dbReference type="ARBA" id="ARBA00023002"/>
    </source>
</evidence>
<dbReference type="PANTHER" id="PTHR47307:SF1">
    <property type="entry name" value="GLUTATHIONE-REGULATED POTASSIUM-EFFLUX SYSTEM ANCILLARY PROTEIN KEFG"/>
    <property type="match status" value="1"/>
</dbReference>
<dbReference type="Pfam" id="PF02525">
    <property type="entry name" value="Flavodoxin_2"/>
    <property type="match status" value="1"/>
</dbReference>
<gene>
    <name evidence="4" type="primary">ywrO_1</name>
    <name evidence="4" type="ORF">NCTC11470_00828</name>
</gene>
<evidence type="ECO:0000313" key="4">
    <source>
        <dbReference type="EMBL" id="SUP75809.1"/>
    </source>
</evidence>
<dbReference type="InterPro" id="IPR029039">
    <property type="entry name" value="Flavoprotein-like_sf"/>
</dbReference>
<dbReference type="GO" id="GO:0009055">
    <property type="term" value="F:electron transfer activity"/>
    <property type="evidence" value="ECO:0007669"/>
    <property type="project" value="TreeGrafter"/>
</dbReference>
<dbReference type="InterPro" id="IPR003680">
    <property type="entry name" value="Flavodoxin_fold"/>
</dbReference>
<evidence type="ECO:0000256" key="2">
    <source>
        <dbReference type="SAM" id="SignalP"/>
    </source>
</evidence>
<organism evidence="4 5">
    <name type="scientific">Yersinia frederiksenii</name>
    <dbReference type="NCBI Taxonomy" id="29484"/>
    <lineage>
        <taxon>Bacteria</taxon>
        <taxon>Pseudomonadati</taxon>
        <taxon>Pseudomonadota</taxon>
        <taxon>Gammaproteobacteria</taxon>
        <taxon>Enterobacterales</taxon>
        <taxon>Yersiniaceae</taxon>
        <taxon>Yersinia</taxon>
    </lineage>
</organism>
<dbReference type="EC" id="1.6.99.-" evidence="4"/>
<dbReference type="OrthoDB" id="9798454at2"/>
<proteinExistence type="predicted"/>
<feature type="domain" description="Flavodoxin-like fold" evidence="3">
    <location>
        <begin position="35"/>
        <end position="193"/>
    </location>
</feature>
<dbReference type="Gene3D" id="3.40.50.360">
    <property type="match status" value="1"/>
</dbReference>